<evidence type="ECO:0000313" key="2">
    <source>
        <dbReference type="EMBL" id="MBF1166353.1"/>
    </source>
</evidence>
<accession>A0A930G303</accession>
<dbReference type="Proteomes" id="UP000718593">
    <property type="component" value="Unassembled WGS sequence"/>
</dbReference>
<evidence type="ECO:0000259" key="1">
    <source>
        <dbReference type="Pfam" id="PF13679"/>
    </source>
</evidence>
<dbReference type="GO" id="GO:0008168">
    <property type="term" value="F:methyltransferase activity"/>
    <property type="evidence" value="ECO:0007669"/>
    <property type="project" value="UniProtKB-KW"/>
</dbReference>
<dbReference type="InterPro" id="IPR025714">
    <property type="entry name" value="Methyltranfer_dom"/>
</dbReference>
<name>A0A930G303_9RHOO</name>
<dbReference type="InterPro" id="IPR029063">
    <property type="entry name" value="SAM-dependent_MTases_sf"/>
</dbReference>
<protein>
    <submittedName>
        <fullName evidence="2">Methyltransferase</fullName>
    </submittedName>
</protein>
<dbReference type="SUPFAM" id="SSF53335">
    <property type="entry name" value="S-adenosyl-L-methionine-dependent methyltransferases"/>
    <property type="match status" value="1"/>
</dbReference>
<dbReference type="AlphaFoldDB" id="A0A930G303"/>
<gene>
    <name evidence="2" type="ORF">HXL68_15095</name>
</gene>
<dbReference type="GO" id="GO:0032259">
    <property type="term" value="P:methylation"/>
    <property type="evidence" value="ECO:0007669"/>
    <property type="project" value="UniProtKB-KW"/>
</dbReference>
<feature type="non-terminal residue" evidence="2">
    <location>
        <position position="1"/>
    </location>
</feature>
<dbReference type="Pfam" id="PF13679">
    <property type="entry name" value="Methyltransf_32"/>
    <property type="match status" value="1"/>
</dbReference>
<proteinExistence type="predicted"/>
<keyword evidence="2" id="KW-0489">Methyltransferase</keyword>
<dbReference type="PANTHER" id="PTHR13369:SF0">
    <property type="entry name" value="GLUTATHIONE S-TRANSFERASE C-TERMINAL DOMAIN-CONTAINING PROTEIN"/>
    <property type="match status" value="1"/>
</dbReference>
<feature type="domain" description="Methyltransferase" evidence="1">
    <location>
        <begin position="72"/>
        <end position="189"/>
    </location>
</feature>
<dbReference type="EMBL" id="JABZMI010000427">
    <property type="protein sequence ID" value="MBF1166353.1"/>
    <property type="molecule type" value="Genomic_DNA"/>
</dbReference>
<evidence type="ECO:0000313" key="3">
    <source>
        <dbReference type="Proteomes" id="UP000718593"/>
    </source>
</evidence>
<organism evidence="2 3">
    <name type="scientific">Dechloromonas agitata</name>
    <dbReference type="NCBI Taxonomy" id="73030"/>
    <lineage>
        <taxon>Bacteria</taxon>
        <taxon>Pseudomonadati</taxon>
        <taxon>Pseudomonadota</taxon>
        <taxon>Betaproteobacteria</taxon>
        <taxon>Rhodocyclales</taxon>
        <taxon>Azonexaceae</taxon>
        <taxon>Dechloromonas</taxon>
    </lineage>
</organism>
<comment type="caution">
    <text evidence="2">The sequence shown here is derived from an EMBL/GenBank/DDBJ whole genome shotgun (WGS) entry which is preliminary data.</text>
</comment>
<reference evidence="2" key="1">
    <citation type="submission" date="2020-04" db="EMBL/GenBank/DDBJ databases">
        <title>Deep metagenomics examines the oral microbiome during advanced dental caries in children, revealing novel taxa and co-occurrences with host molecules.</title>
        <authorList>
            <person name="Baker J.L."/>
            <person name="Morton J.T."/>
            <person name="Dinis M."/>
            <person name="Alvarez R."/>
            <person name="Tran N.C."/>
            <person name="Knight R."/>
            <person name="Edlund A."/>
        </authorList>
    </citation>
    <scope>NUCLEOTIDE SEQUENCE</scope>
    <source>
        <strain evidence="2">JCVI_32_bin.24</strain>
    </source>
</reference>
<dbReference type="PANTHER" id="PTHR13369">
    <property type="match status" value="1"/>
</dbReference>
<sequence>CETWPVLTDELLALPDATVVALNDDCEAALAYLARHLQELAELPALTSISPRPVSPLGTQGARWAWEVPGRKQGQIEAFAAACQPSGASLLDWCGGKGHLGRRLALEWRLPVHTLEIDPVLCAEGSKLAGKLPIEQHFWQRDALSVTDWPQTGQHAVALHACGELHRRLITQGCAAGVRHFDMAPCCYYRGVEQVYQPLAGTGPLSLTRDDTRLAVTETVTASPRLARQRDREMAWKLGFDLFRREVSGSAYRSFKPVPAAWFRSSFVEFLQQMARREGLSPEVAGRLAGRLEGQGWQRQREVMRLSIVRHAFRRALEIWLVLDLAAYLENSGYTVELGTFCQRRLTPRNLLISARRV</sequence>
<keyword evidence="2" id="KW-0808">Transferase</keyword>